<dbReference type="Pfam" id="PF14236">
    <property type="entry name" value="DruA"/>
    <property type="match status" value="1"/>
</dbReference>
<dbReference type="InterPro" id="IPR025639">
    <property type="entry name" value="DruA"/>
</dbReference>
<gene>
    <name evidence="1" type="ORF">B2A_15420</name>
</gene>
<organism evidence="1">
    <name type="scientific">mine drainage metagenome</name>
    <dbReference type="NCBI Taxonomy" id="410659"/>
    <lineage>
        <taxon>unclassified sequences</taxon>
        <taxon>metagenomes</taxon>
        <taxon>ecological metagenomes</taxon>
    </lineage>
</organism>
<sequence>MLALWRAGFIELPAVRRRPPNPLCVRVRPAPVTVDTAPLRINLRELGPLTFVPVRRTPAESLFNSLMQAHHYLGYAQPVGEHLKCMVYAGTRPVALFAWSSAPRHLGPRDRFLGWSPAVRRQNIAGIAYNARYLILPWVEVGHLASHLLGRMTRVLVGGWQRILWPVRYIGPRPSSTARAIAGPATGRRTGGIVGQT</sequence>
<accession>T0XW30</accession>
<name>T0XW30_9ZZZZ</name>
<feature type="non-terminal residue" evidence="1">
    <location>
        <position position="197"/>
    </location>
</feature>
<reference evidence="1" key="2">
    <citation type="journal article" date="2014" name="ISME J.">
        <title>Microbial stratification in low pH oxic and suboxic macroscopic growths along an acid mine drainage.</title>
        <authorList>
            <person name="Mendez-Garcia C."/>
            <person name="Mesa V."/>
            <person name="Sprenger R.R."/>
            <person name="Richter M."/>
            <person name="Diez M.S."/>
            <person name="Solano J."/>
            <person name="Bargiela R."/>
            <person name="Golyshina O.V."/>
            <person name="Manteca A."/>
            <person name="Ramos J.L."/>
            <person name="Gallego J.R."/>
            <person name="Llorente I."/>
            <person name="Martins Dos Santos V.A."/>
            <person name="Jensen O.N."/>
            <person name="Pelaez A.I."/>
            <person name="Sanchez J."/>
            <person name="Ferrer M."/>
        </authorList>
    </citation>
    <scope>NUCLEOTIDE SEQUENCE</scope>
</reference>
<proteinExistence type="predicted"/>
<reference evidence="1" key="1">
    <citation type="submission" date="2013-08" db="EMBL/GenBank/DDBJ databases">
        <authorList>
            <person name="Mendez C."/>
            <person name="Richter M."/>
            <person name="Ferrer M."/>
            <person name="Sanchez J."/>
        </authorList>
    </citation>
    <scope>NUCLEOTIDE SEQUENCE</scope>
</reference>
<comment type="caution">
    <text evidence="1">The sequence shown here is derived from an EMBL/GenBank/DDBJ whole genome shotgun (WGS) entry which is preliminary data.</text>
</comment>
<protein>
    <submittedName>
        <fullName evidence="1">Uncharacterized protein</fullName>
    </submittedName>
</protein>
<dbReference type="AlphaFoldDB" id="T0XW30"/>
<dbReference type="EMBL" id="AUZZ01011227">
    <property type="protein sequence ID" value="EQD26996.1"/>
    <property type="molecule type" value="Genomic_DNA"/>
</dbReference>
<evidence type="ECO:0000313" key="1">
    <source>
        <dbReference type="EMBL" id="EQD26996.1"/>
    </source>
</evidence>